<protein>
    <submittedName>
        <fullName evidence="2">Uncharacterized protein</fullName>
    </submittedName>
</protein>
<name>A0ABN9VNS8_9DINO</name>
<feature type="region of interest" description="Disordered" evidence="1">
    <location>
        <begin position="1"/>
        <end position="20"/>
    </location>
</feature>
<sequence length="268" mass="26701">MSAPPYRTTTYAAPSHAPPAALTEVFPTQAARLPPQQLGGAIPDTNTTVAPTGYAPYMSVPGSFTAPGVSYSPPLTLPPTDMNQPRAPPYAAASATMPAAGQAAADVQGEAHTGFSAPATVIPAQAEVRSIPATAHGADLLSNAPRAIYAAPPTSYAGSAAATTTTESYLPPGTSYSQVPPTFVGGQAADLAGYAPPATNYLPAAAGPSASYAPPATSYAWGAHSEARVPSTQYAAVEPASLPAGAPAEPTIADYSVPQTCYNGAGSS</sequence>
<gene>
    <name evidence="2" type="ORF">PCOR1329_LOCUS59783</name>
</gene>
<dbReference type="Proteomes" id="UP001189429">
    <property type="component" value="Unassembled WGS sequence"/>
</dbReference>
<organism evidence="2 3">
    <name type="scientific">Prorocentrum cordatum</name>
    <dbReference type="NCBI Taxonomy" id="2364126"/>
    <lineage>
        <taxon>Eukaryota</taxon>
        <taxon>Sar</taxon>
        <taxon>Alveolata</taxon>
        <taxon>Dinophyceae</taxon>
        <taxon>Prorocentrales</taxon>
        <taxon>Prorocentraceae</taxon>
        <taxon>Prorocentrum</taxon>
    </lineage>
</organism>
<proteinExistence type="predicted"/>
<evidence type="ECO:0000313" key="3">
    <source>
        <dbReference type="Proteomes" id="UP001189429"/>
    </source>
</evidence>
<evidence type="ECO:0000313" key="2">
    <source>
        <dbReference type="EMBL" id="CAK0875044.1"/>
    </source>
</evidence>
<reference evidence="2" key="1">
    <citation type="submission" date="2023-10" db="EMBL/GenBank/DDBJ databases">
        <authorList>
            <person name="Chen Y."/>
            <person name="Shah S."/>
            <person name="Dougan E. K."/>
            <person name="Thang M."/>
            <person name="Chan C."/>
        </authorList>
    </citation>
    <scope>NUCLEOTIDE SEQUENCE [LARGE SCALE GENOMIC DNA]</scope>
</reference>
<evidence type="ECO:0000256" key="1">
    <source>
        <dbReference type="SAM" id="MobiDB-lite"/>
    </source>
</evidence>
<accession>A0ABN9VNS8</accession>
<keyword evidence="3" id="KW-1185">Reference proteome</keyword>
<dbReference type="EMBL" id="CAUYUJ010017466">
    <property type="protein sequence ID" value="CAK0875044.1"/>
    <property type="molecule type" value="Genomic_DNA"/>
</dbReference>
<comment type="caution">
    <text evidence="2">The sequence shown here is derived from an EMBL/GenBank/DDBJ whole genome shotgun (WGS) entry which is preliminary data.</text>
</comment>